<dbReference type="Proteomes" id="UP000076079">
    <property type="component" value="Chromosome"/>
</dbReference>
<dbReference type="EMBL" id="CP015136">
    <property type="protein sequence ID" value="AMY08030.1"/>
    <property type="molecule type" value="Genomic_DNA"/>
</dbReference>
<dbReference type="CDD" id="cd09110">
    <property type="entry name" value="PLDc_CLS_1"/>
    <property type="match status" value="1"/>
</dbReference>
<dbReference type="KEGG" id="abac:LuPra_01218"/>
<dbReference type="CDD" id="cd09159">
    <property type="entry name" value="PLDc_ybhO_like_2"/>
    <property type="match status" value="1"/>
</dbReference>
<dbReference type="PROSITE" id="PS50035">
    <property type="entry name" value="PLD"/>
    <property type="match status" value="2"/>
</dbReference>
<dbReference type="GO" id="GO:0008808">
    <property type="term" value="F:cardiolipin synthase activity"/>
    <property type="evidence" value="ECO:0007669"/>
    <property type="project" value="TreeGrafter"/>
</dbReference>
<proteinExistence type="predicted"/>
<dbReference type="Gene3D" id="3.30.870.10">
    <property type="entry name" value="Endonuclease Chain A"/>
    <property type="match status" value="2"/>
</dbReference>
<dbReference type="SUPFAM" id="SSF56024">
    <property type="entry name" value="Phospholipase D/nuclease"/>
    <property type="match status" value="2"/>
</dbReference>
<evidence type="ECO:0000259" key="1">
    <source>
        <dbReference type="PROSITE" id="PS50035"/>
    </source>
</evidence>
<gene>
    <name evidence="2" type="primary">ywiE</name>
    <name evidence="2" type="ORF">LuPra_01218</name>
</gene>
<evidence type="ECO:0000313" key="2">
    <source>
        <dbReference type="EMBL" id="AMY08030.1"/>
    </source>
</evidence>
<dbReference type="GO" id="GO:0032049">
    <property type="term" value="P:cardiolipin biosynthetic process"/>
    <property type="evidence" value="ECO:0007669"/>
    <property type="project" value="UniProtKB-ARBA"/>
</dbReference>
<feature type="domain" description="PLD phosphodiesterase" evidence="1">
    <location>
        <begin position="140"/>
        <end position="167"/>
    </location>
</feature>
<dbReference type="PATRIC" id="fig|1813736.3.peg.1262"/>
<dbReference type="InterPro" id="IPR025202">
    <property type="entry name" value="PLD-like_dom"/>
</dbReference>
<organism evidence="2 3">
    <name type="scientific">Luteitalea pratensis</name>
    <dbReference type="NCBI Taxonomy" id="1855912"/>
    <lineage>
        <taxon>Bacteria</taxon>
        <taxon>Pseudomonadati</taxon>
        <taxon>Acidobacteriota</taxon>
        <taxon>Vicinamibacteria</taxon>
        <taxon>Vicinamibacterales</taxon>
        <taxon>Vicinamibacteraceae</taxon>
        <taxon>Luteitalea</taxon>
    </lineage>
</organism>
<dbReference type="PANTHER" id="PTHR21248">
    <property type="entry name" value="CARDIOLIPIN SYNTHASE"/>
    <property type="match status" value="1"/>
</dbReference>
<dbReference type="EC" id="2.7.8.-" evidence="2"/>
<reference evidence="2 3" key="1">
    <citation type="journal article" date="2016" name="Genome Announc.">
        <title>First Complete Genome Sequence of a Subdivision 6 Acidobacterium Strain.</title>
        <authorList>
            <person name="Huang S."/>
            <person name="Vieira S."/>
            <person name="Bunk B."/>
            <person name="Riedel T."/>
            <person name="Sproer C."/>
            <person name="Overmann J."/>
        </authorList>
    </citation>
    <scope>NUCLEOTIDE SEQUENCE [LARGE SCALE GENOMIC DNA]</scope>
    <source>
        <strain evidence="3">DSM 100886 HEG_-6_39</strain>
    </source>
</reference>
<dbReference type="AlphaFoldDB" id="A0A143PIF0"/>
<protein>
    <submittedName>
        <fullName evidence="2">Putative cardiolipin synthase YwiE</fullName>
        <ecNumber evidence="2">2.7.8.-</ecNumber>
    </submittedName>
</protein>
<sequence length="406" mass="44409">MAGLLWLLQDPRTLQVRSPVAASDPDFPDYVASLIGAPVTSGDTFDVLQNGDDIFAAMLKAVEGAQRRISFESFIYSDGEISARFTQAFVAAARRGVDVRIVLDGYGANDLPAASISQLDAAGVRLVWFNNVRAWSLDRVNYRTHRKVLVVDGTVAFTGGVGLADHWRGTAQDPDHWRDTQVSVRGPAVRALEASFYENWIESGGAEAPRLDPEPAEQRQATPGARSIVAWSNFSGGASNVKLLYLLSIAAARQSIDIQSPYVVLDSSLRWSLDQARSRGVRVRLLTDGDHTDAGPVKAASRAGYDALLARGVAIAEFAPTMMHVKAMTVDGTWSVVGTANLDNRSLELNDELVVGVHDPVLASTLKRAFDADLGRSTALDLERWRNRPLWRRGQERFWSLFGELF</sequence>
<keyword evidence="2" id="KW-0808">Transferase</keyword>
<accession>A0A143PIF0</accession>
<feature type="domain" description="PLD phosphodiesterase" evidence="1">
    <location>
        <begin position="319"/>
        <end position="346"/>
    </location>
</feature>
<dbReference type="SMART" id="SM00155">
    <property type="entry name" value="PLDc"/>
    <property type="match status" value="2"/>
</dbReference>
<dbReference type="PANTHER" id="PTHR21248:SF22">
    <property type="entry name" value="PHOSPHOLIPASE D"/>
    <property type="match status" value="1"/>
</dbReference>
<keyword evidence="3" id="KW-1185">Reference proteome</keyword>
<dbReference type="GO" id="GO:0016020">
    <property type="term" value="C:membrane"/>
    <property type="evidence" value="ECO:0007669"/>
    <property type="project" value="TreeGrafter"/>
</dbReference>
<dbReference type="Pfam" id="PF13091">
    <property type="entry name" value="PLDc_2"/>
    <property type="match status" value="2"/>
</dbReference>
<dbReference type="InterPro" id="IPR001736">
    <property type="entry name" value="PLipase_D/transphosphatidylase"/>
</dbReference>
<dbReference type="STRING" id="1855912.LuPra_01218"/>
<name>A0A143PIF0_LUTPR</name>
<reference evidence="3" key="2">
    <citation type="submission" date="2016-04" db="EMBL/GenBank/DDBJ databases">
        <title>First Complete Genome Sequence of a Subdivision 6 Acidobacterium.</title>
        <authorList>
            <person name="Huang S."/>
            <person name="Vieira S."/>
            <person name="Bunk B."/>
            <person name="Riedel T."/>
            <person name="Sproeer C."/>
            <person name="Overmann J."/>
        </authorList>
    </citation>
    <scope>NUCLEOTIDE SEQUENCE [LARGE SCALE GENOMIC DNA]</scope>
    <source>
        <strain evidence="3">DSM 100886 HEG_-6_39</strain>
    </source>
</reference>
<evidence type="ECO:0000313" key="3">
    <source>
        <dbReference type="Proteomes" id="UP000076079"/>
    </source>
</evidence>